<protein>
    <recommendedName>
        <fullName evidence="3">DUF4398 domain-containing protein</fullName>
    </recommendedName>
</protein>
<accession>A0ABV5JGU2</accession>
<dbReference type="RefSeq" id="WP_213890078.1">
    <property type="nucleotide sequence ID" value="NZ_JAGFNU010000008.1"/>
</dbReference>
<name>A0ABV5JGU2_9RHOB</name>
<evidence type="ECO:0000313" key="2">
    <source>
        <dbReference type="Proteomes" id="UP001589683"/>
    </source>
</evidence>
<dbReference type="PROSITE" id="PS51257">
    <property type="entry name" value="PROKAR_LIPOPROTEIN"/>
    <property type="match status" value="1"/>
</dbReference>
<evidence type="ECO:0008006" key="3">
    <source>
        <dbReference type="Google" id="ProtNLM"/>
    </source>
</evidence>
<dbReference type="EMBL" id="JBHMEA010000038">
    <property type="protein sequence ID" value="MFB9232051.1"/>
    <property type="molecule type" value="Genomic_DNA"/>
</dbReference>
<evidence type="ECO:0000313" key="1">
    <source>
        <dbReference type="EMBL" id="MFB9232051.1"/>
    </source>
</evidence>
<organism evidence="1 2">
    <name type="scientific">Pseudohalocynthiibacter aestuariivivens</name>
    <dbReference type="NCBI Taxonomy" id="1591409"/>
    <lineage>
        <taxon>Bacteria</taxon>
        <taxon>Pseudomonadati</taxon>
        <taxon>Pseudomonadota</taxon>
        <taxon>Alphaproteobacteria</taxon>
        <taxon>Rhodobacterales</taxon>
        <taxon>Paracoccaceae</taxon>
        <taxon>Pseudohalocynthiibacter</taxon>
    </lineage>
</organism>
<keyword evidence="2" id="KW-1185">Reference proteome</keyword>
<reference evidence="1 2" key="1">
    <citation type="submission" date="2024-09" db="EMBL/GenBank/DDBJ databases">
        <authorList>
            <person name="Sun Q."/>
            <person name="Mori K."/>
        </authorList>
    </citation>
    <scope>NUCLEOTIDE SEQUENCE [LARGE SCALE GENOMIC DNA]</scope>
    <source>
        <strain evidence="1 2">CECT 8726</strain>
    </source>
</reference>
<sequence>MPRFSAVHLCVLLLIAGCTQFPDVDSALSDQALAADYPTLAPMDQVLADAGSTEIDDESIEEVEARAESLRARADALRGQELDDTAAQN</sequence>
<comment type="caution">
    <text evidence="1">The sequence shown here is derived from an EMBL/GenBank/DDBJ whole genome shotgun (WGS) entry which is preliminary data.</text>
</comment>
<gene>
    <name evidence="1" type="ORF">ACFFUT_09685</name>
</gene>
<proteinExistence type="predicted"/>
<dbReference type="Proteomes" id="UP001589683">
    <property type="component" value="Unassembled WGS sequence"/>
</dbReference>